<evidence type="ECO:0000256" key="11">
    <source>
        <dbReference type="ARBA" id="ARBA00045497"/>
    </source>
</evidence>
<dbReference type="AlphaFoldDB" id="A0AAX2ZGR4"/>
<dbReference type="SUPFAM" id="SSF144083">
    <property type="entry name" value="Magnesium transport protein CorA, transmembrane region"/>
    <property type="match status" value="1"/>
</dbReference>
<gene>
    <name evidence="14" type="ORF">JW646_18735</name>
</gene>
<dbReference type="Pfam" id="PF01544">
    <property type="entry name" value="CorA"/>
    <property type="match status" value="1"/>
</dbReference>
<evidence type="ECO:0000256" key="4">
    <source>
        <dbReference type="ARBA" id="ARBA00022475"/>
    </source>
</evidence>
<evidence type="ECO:0000256" key="7">
    <source>
        <dbReference type="ARBA" id="ARBA00022989"/>
    </source>
</evidence>
<keyword evidence="8" id="KW-0406">Ion transport</keyword>
<feature type="coiled-coil region" evidence="12">
    <location>
        <begin position="139"/>
        <end position="166"/>
    </location>
</feature>
<dbReference type="InterPro" id="IPR002523">
    <property type="entry name" value="MgTranspt_CorA/ZnTranspt_ZntB"/>
</dbReference>
<keyword evidence="4" id="KW-1003">Cell membrane</keyword>
<comment type="similarity">
    <text evidence="2">Belongs to the CorA metal ion transporter (MIT) (TC 1.A.35) family.</text>
</comment>
<dbReference type="Gene3D" id="3.30.460.20">
    <property type="entry name" value="CorA soluble domain-like"/>
    <property type="match status" value="1"/>
</dbReference>
<proteinExistence type="inferred from homology"/>
<dbReference type="Proteomes" id="UP001198983">
    <property type="component" value="Chromosome"/>
</dbReference>
<evidence type="ECO:0000256" key="1">
    <source>
        <dbReference type="ARBA" id="ARBA00004651"/>
    </source>
</evidence>
<dbReference type="PANTHER" id="PTHR46494">
    <property type="entry name" value="CORA FAMILY METAL ION TRANSPORTER (EUROFUNG)"/>
    <property type="match status" value="1"/>
</dbReference>
<dbReference type="EMBL" id="CP081135">
    <property type="protein sequence ID" value="UEL47630.1"/>
    <property type="molecule type" value="Genomic_DNA"/>
</dbReference>
<keyword evidence="3" id="KW-0813">Transport</keyword>
<dbReference type="GO" id="GO:0015095">
    <property type="term" value="F:magnesium ion transmembrane transporter activity"/>
    <property type="evidence" value="ECO:0007669"/>
    <property type="project" value="TreeGrafter"/>
</dbReference>
<dbReference type="GO" id="GO:0000287">
    <property type="term" value="F:magnesium ion binding"/>
    <property type="evidence" value="ECO:0007669"/>
    <property type="project" value="TreeGrafter"/>
</dbReference>
<dbReference type="Gene3D" id="1.20.58.340">
    <property type="entry name" value="Magnesium transport protein CorA, transmembrane region"/>
    <property type="match status" value="2"/>
</dbReference>
<evidence type="ECO:0000256" key="9">
    <source>
        <dbReference type="ARBA" id="ARBA00023136"/>
    </source>
</evidence>
<keyword evidence="9 13" id="KW-0472">Membrane</keyword>
<accession>A0AAX2ZGR4</accession>
<dbReference type="InterPro" id="IPR045861">
    <property type="entry name" value="CorA_cytoplasmic_dom"/>
</dbReference>
<dbReference type="SUPFAM" id="SSF143865">
    <property type="entry name" value="CorA soluble domain-like"/>
    <property type="match status" value="1"/>
</dbReference>
<evidence type="ECO:0000313" key="15">
    <source>
        <dbReference type="Proteomes" id="UP001198983"/>
    </source>
</evidence>
<dbReference type="PANTHER" id="PTHR46494:SF1">
    <property type="entry name" value="CORA FAMILY METAL ION TRANSPORTER (EUROFUNG)"/>
    <property type="match status" value="1"/>
</dbReference>
<comment type="function">
    <text evidence="11">Mediates influx of magnesium ions. Alternates between open and closed states. Activated by low cytoplasmic Mg(2+) levels. Inactive when cytoplasmic Mg(2+) levels are high.</text>
</comment>
<dbReference type="KEGG" id="tem:JW646_18735"/>
<evidence type="ECO:0000256" key="5">
    <source>
        <dbReference type="ARBA" id="ARBA00022692"/>
    </source>
</evidence>
<dbReference type="GO" id="GO:0050897">
    <property type="term" value="F:cobalt ion binding"/>
    <property type="evidence" value="ECO:0007669"/>
    <property type="project" value="TreeGrafter"/>
</dbReference>
<feature type="transmembrane region" description="Helical" evidence="13">
    <location>
        <begin position="296"/>
        <end position="316"/>
    </location>
</feature>
<dbReference type="FunFam" id="1.20.58.340:FF:000004">
    <property type="entry name" value="Magnesium transport protein CorA"/>
    <property type="match status" value="1"/>
</dbReference>
<protein>
    <submittedName>
        <fullName evidence="14">Cation transporter</fullName>
    </submittedName>
</protein>
<keyword evidence="5 13" id="KW-0812">Transmembrane</keyword>
<keyword evidence="12" id="KW-0175">Coiled coil</keyword>
<reference evidence="14 15" key="1">
    <citation type="journal article" date="2023" name="Int. J. Syst. Evol. Microbiol.">
        <title>Terrisporobacter hibernicus sp. nov., isolated from bovine faeces in Northern Ireland.</title>
        <authorList>
            <person name="Mitchell M."/>
            <person name="Nguyen S.V."/>
            <person name="Connor M."/>
            <person name="Fairley D.J."/>
            <person name="Donoghue O."/>
            <person name="Marshall H."/>
            <person name="Koolman L."/>
            <person name="McMullan G."/>
            <person name="Schaffer K.E."/>
            <person name="McGrath J.W."/>
            <person name="Fanning S."/>
        </authorList>
    </citation>
    <scope>NUCLEOTIDE SEQUENCE [LARGE SCALE GENOMIC DNA]</scope>
    <source>
        <strain evidence="14 15">MCA3</strain>
    </source>
</reference>
<feature type="transmembrane region" description="Helical" evidence="13">
    <location>
        <begin position="261"/>
        <end position="284"/>
    </location>
</feature>
<evidence type="ECO:0000256" key="3">
    <source>
        <dbReference type="ARBA" id="ARBA00022448"/>
    </source>
</evidence>
<comment type="subcellular location">
    <subcellularLocation>
        <location evidence="1">Cell membrane</location>
        <topology evidence="1">Multi-pass membrane protein</topology>
    </subcellularLocation>
</comment>
<evidence type="ECO:0000256" key="13">
    <source>
        <dbReference type="SAM" id="Phobius"/>
    </source>
</evidence>
<evidence type="ECO:0000256" key="8">
    <source>
        <dbReference type="ARBA" id="ARBA00023065"/>
    </source>
</evidence>
<dbReference type="GO" id="GO:0015087">
    <property type="term" value="F:cobalt ion transmembrane transporter activity"/>
    <property type="evidence" value="ECO:0007669"/>
    <property type="project" value="TreeGrafter"/>
</dbReference>
<dbReference type="GO" id="GO:0005886">
    <property type="term" value="C:plasma membrane"/>
    <property type="evidence" value="ECO:0007669"/>
    <property type="project" value="UniProtKB-SubCell"/>
</dbReference>
<comment type="catalytic activity">
    <reaction evidence="10">
        <text>Mg(2+)(in) = Mg(2+)(out)</text>
        <dbReference type="Rhea" id="RHEA:29827"/>
        <dbReference type="ChEBI" id="CHEBI:18420"/>
    </reaction>
</comment>
<dbReference type="InterPro" id="IPR045863">
    <property type="entry name" value="CorA_TM1_TM2"/>
</dbReference>
<evidence type="ECO:0000256" key="2">
    <source>
        <dbReference type="ARBA" id="ARBA00009765"/>
    </source>
</evidence>
<keyword evidence="7 13" id="KW-1133">Transmembrane helix</keyword>
<evidence type="ECO:0000256" key="6">
    <source>
        <dbReference type="ARBA" id="ARBA00022842"/>
    </source>
</evidence>
<sequence length="322" mass="38185">MHILNLNTKQVIKNIDEINFNKDYHFIVCNPWELKFFKDALKLNNEAYKDCLSFDEKVRVNIYDEYIFFTFANFQVYQEDILFEEINIFLSEKYILIVLRKKNDIYKKVKQLMCETFYYKSNLTLSLFIIYSSILRIIISNQFENLEKVEEIILQLEDDIINETVENVSSKISHIRGMCRNCVKNIRPLTYIIDTLLKDGMEFFSDDDHDNSYLEKEYEKLLQGLDLSIDKLYNFSLSTRELADKLLDIYSSKVSERTNSLITKLTIFTGTAVPISIITGIYGMNFKYMPELTYAYGYKITILIIILIIIISFIIFKRKKFL</sequence>
<evidence type="ECO:0000313" key="14">
    <source>
        <dbReference type="EMBL" id="UEL47630.1"/>
    </source>
</evidence>
<organism evidence="14 15">
    <name type="scientific">Terrisporobacter hibernicus</name>
    <dbReference type="NCBI Taxonomy" id="2813371"/>
    <lineage>
        <taxon>Bacteria</taxon>
        <taxon>Bacillati</taxon>
        <taxon>Bacillota</taxon>
        <taxon>Clostridia</taxon>
        <taxon>Peptostreptococcales</taxon>
        <taxon>Peptostreptococcaceae</taxon>
        <taxon>Terrisporobacter</taxon>
    </lineage>
</organism>
<dbReference type="RefSeq" id="WP_074916670.1">
    <property type="nucleotide sequence ID" value="NZ_CP081135.1"/>
</dbReference>
<evidence type="ECO:0000256" key="10">
    <source>
        <dbReference type="ARBA" id="ARBA00034269"/>
    </source>
</evidence>
<keyword evidence="15" id="KW-1185">Reference proteome</keyword>
<keyword evidence="6" id="KW-0460">Magnesium</keyword>
<evidence type="ECO:0000256" key="12">
    <source>
        <dbReference type="SAM" id="Coils"/>
    </source>
</evidence>
<name>A0AAX2ZGR4_9FIRM</name>